<evidence type="ECO:0000256" key="9">
    <source>
        <dbReference type="PROSITE-ProRule" id="PRU10141"/>
    </source>
</evidence>
<feature type="domain" description="PASTA" evidence="13">
    <location>
        <begin position="386"/>
        <end position="454"/>
    </location>
</feature>
<comment type="caution">
    <text evidence="14">The sequence shown here is derived from an EMBL/GenBank/DDBJ whole genome shotgun (WGS) entry which is preliminary data.</text>
</comment>
<dbReference type="NCBIfam" id="NF033483">
    <property type="entry name" value="PknB_PASTA_kin"/>
    <property type="match status" value="1"/>
</dbReference>
<dbReference type="InterPro" id="IPR008271">
    <property type="entry name" value="Ser/Thr_kinase_AS"/>
</dbReference>
<proteinExistence type="predicted"/>
<keyword evidence="2" id="KW-0723">Serine/threonine-protein kinase</keyword>
<dbReference type="SUPFAM" id="SSF56112">
    <property type="entry name" value="Protein kinase-like (PK-like)"/>
    <property type="match status" value="1"/>
</dbReference>
<name>A0A9D1H3Z1_9FIRM</name>
<dbReference type="PROSITE" id="PS50011">
    <property type="entry name" value="PROTEIN_KINASE_DOM"/>
    <property type="match status" value="1"/>
</dbReference>
<feature type="domain" description="Protein kinase" evidence="12">
    <location>
        <begin position="15"/>
        <end position="275"/>
    </location>
</feature>
<reference evidence="14" key="1">
    <citation type="submission" date="2020-10" db="EMBL/GenBank/DDBJ databases">
        <authorList>
            <person name="Gilroy R."/>
        </authorList>
    </citation>
    <scope>NUCLEOTIDE SEQUENCE</scope>
    <source>
        <strain evidence="14">CHK181-108</strain>
    </source>
</reference>
<dbReference type="Gene3D" id="3.30.10.20">
    <property type="match status" value="3"/>
</dbReference>
<feature type="domain" description="PASTA" evidence="13">
    <location>
        <begin position="455"/>
        <end position="523"/>
    </location>
</feature>
<feature type="domain" description="PASTA" evidence="13">
    <location>
        <begin position="535"/>
        <end position="601"/>
    </location>
</feature>
<evidence type="ECO:0000259" key="12">
    <source>
        <dbReference type="PROSITE" id="PS50011"/>
    </source>
</evidence>
<evidence type="ECO:0000256" key="7">
    <source>
        <dbReference type="ARBA" id="ARBA00047899"/>
    </source>
</evidence>
<evidence type="ECO:0000256" key="2">
    <source>
        <dbReference type="ARBA" id="ARBA00022527"/>
    </source>
</evidence>
<feature type="binding site" evidence="9">
    <location>
        <position position="44"/>
    </location>
    <ligand>
        <name>ATP</name>
        <dbReference type="ChEBI" id="CHEBI:30616"/>
    </ligand>
</feature>
<evidence type="ECO:0000256" key="4">
    <source>
        <dbReference type="ARBA" id="ARBA00022741"/>
    </source>
</evidence>
<feature type="compositionally biased region" description="Polar residues" evidence="10">
    <location>
        <begin position="600"/>
        <end position="612"/>
    </location>
</feature>
<sequence length="736" mass="79023">MNSENLVGSTLNGRYEIIEKIGSGGMASVFKAKDTLLNRYVAIKILRDALEGEKQVVSNFIKEAQSSASLSHNNVVSVFDVGEDNGINYMVMELVDGITLKEYIKENGALPWQEACDYAIQIAQGIGEAHAQNIIHRDIKPQNIIMTADKTLKVTDFGIARAMAADTTIVGGTALGSVHYISPEQARGGFTDARSDIYSLGIVLYEMLTGKVPFDGDTPVSVALMHLEREPVNVKCVNMNIPSDLAYVVMKAIAKEQSARYQNIPEMLNDLHAVLAEEPLPSRENERTGGVVHPSESDGGDTKVIPKLPDRDGDDYDYDYPEDVEDIDDEGLIAEKTGGRSKKRTKVRKQKTAAQKKEDRLAVVLALVTIAAILLIAFGAYKIISGTNGANVPDLTNKTVEEATQELQALELKVDDEIEYSLSDDIEEGRVITQDPEPGKFVGKNSAVKLVVSIGSSGGNIPVPNVVGRTFDEAISQVMAAGLTYRVVESPSDTVPQGNIIRQIPMAGTKVNENDIVTLHVSTGENVTATQAPATVQKVSVPNLIGMGREQAEIELNNNGLKLGTVTRKASSAPEGTIISQSPEASRTAARDSYVTIVLSSGNESSTQTTVTEPAGEIETPDKTTENTGGEKETPSYEEPDEEYIPEPTDVPESSMDDVTEDSGGGEVSVKTFTVKIPDSANDTVDVEIIANGQTVHSGTHSKSEQYVSVEIEGSGSVDVQAYIDGALAAQKELTF</sequence>
<feature type="compositionally biased region" description="Acidic residues" evidence="10">
    <location>
        <begin position="636"/>
        <end position="645"/>
    </location>
</feature>
<comment type="catalytic activity">
    <reaction evidence="7">
        <text>L-threonyl-[protein] + ATP = O-phospho-L-threonyl-[protein] + ADP + H(+)</text>
        <dbReference type="Rhea" id="RHEA:46608"/>
        <dbReference type="Rhea" id="RHEA-COMP:11060"/>
        <dbReference type="Rhea" id="RHEA-COMP:11605"/>
        <dbReference type="ChEBI" id="CHEBI:15378"/>
        <dbReference type="ChEBI" id="CHEBI:30013"/>
        <dbReference type="ChEBI" id="CHEBI:30616"/>
        <dbReference type="ChEBI" id="CHEBI:61977"/>
        <dbReference type="ChEBI" id="CHEBI:456216"/>
        <dbReference type="EC" id="2.7.11.1"/>
    </reaction>
</comment>
<dbReference type="Proteomes" id="UP000824165">
    <property type="component" value="Unassembled WGS sequence"/>
</dbReference>
<dbReference type="GO" id="GO:0005524">
    <property type="term" value="F:ATP binding"/>
    <property type="evidence" value="ECO:0007669"/>
    <property type="project" value="UniProtKB-UniRule"/>
</dbReference>
<dbReference type="EC" id="2.7.11.1" evidence="1"/>
<keyword evidence="3" id="KW-0808">Transferase</keyword>
<dbReference type="PROSITE" id="PS00108">
    <property type="entry name" value="PROTEIN_KINASE_ST"/>
    <property type="match status" value="1"/>
</dbReference>
<evidence type="ECO:0000259" key="13">
    <source>
        <dbReference type="PROSITE" id="PS51178"/>
    </source>
</evidence>
<dbReference type="Pfam" id="PF03793">
    <property type="entry name" value="PASTA"/>
    <property type="match status" value="3"/>
</dbReference>
<comment type="catalytic activity">
    <reaction evidence="8">
        <text>L-seryl-[protein] + ATP = O-phospho-L-seryl-[protein] + ADP + H(+)</text>
        <dbReference type="Rhea" id="RHEA:17989"/>
        <dbReference type="Rhea" id="RHEA-COMP:9863"/>
        <dbReference type="Rhea" id="RHEA-COMP:11604"/>
        <dbReference type="ChEBI" id="CHEBI:15378"/>
        <dbReference type="ChEBI" id="CHEBI:29999"/>
        <dbReference type="ChEBI" id="CHEBI:30616"/>
        <dbReference type="ChEBI" id="CHEBI:83421"/>
        <dbReference type="ChEBI" id="CHEBI:456216"/>
        <dbReference type="EC" id="2.7.11.1"/>
    </reaction>
</comment>
<evidence type="ECO:0000256" key="3">
    <source>
        <dbReference type="ARBA" id="ARBA00022679"/>
    </source>
</evidence>
<evidence type="ECO:0000256" key="6">
    <source>
        <dbReference type="ARBA" id="ARBA00022840"/>
    </source>
</evidence>
<dbReference type="Gene3D" id="1.10.510.10">
    <property type="entry name" value="Transferase(Phosphotransferase) domain 1"/>
    <property type="match status" value="1"/>
</dbReference>
<dbReference type="CDD" id="cd06577">
    <property type="entry name" value="PASTA_pknB"/>
    <property type="match status" value="3"/>
</dbReference>
<dbReference type="SMART" id="SM00740">
    <property type="entry name" value="PASTA"/>
    <property type="match status" value="3"/>
</dbReference>
<dbReference type="PROSITE" id="PS51178">
    <property type="entry name" value="PASTA"/>
    <property type="match status" value="3"/>
</dbReference>
<accession>A0A9D1H3Z1</accession>
<feature type="transmembrane region" description="Helical" evidence="11">
    <location>
        <begin position="361"/>
        <end position="381"/>
    </location>
</feature>
<keyword evidence="4 9" id="KW-0547">Nucleotide-binding</keyword>
<protein>
    <recommendedName>
        <fullName evidence="1">non-specific serine/threonine protein kinase</fullName>
        <ecNumber evidence="1">2.7.11.1</ecNumber>
    </recommendedName>
</protein>
<evidence type="ECO:0000313" key="15">
    <source>
        <dbReference type="Proteomes" id="UP000824165"/>
    </source>
</evidence>
<evidence type="ECO:0000256" key="1">
    <source>
        <dbReference type="ARBA" id="ARBA00012513"/>
    </source>
</evidence>
<dbReference type="InterPro" id="IPR005543">
    <property type="entry name" value="PASTA_dom"/>
</dbReference>
<keyword evidence="11" id="KW-0472">Membrane</keyword>
<dbReference type="InterPro" id="IPR000719">
    <property type="entry name" value="Prot_kinase_dom"/>
</dbReference>
<dbReference type="AlphaFoldDB" id="A0A9D1H3Z1"/>
<feature type="region of interest" description="Disordered" evidence="10">
    <location>
        <begin position="281"/>
        <end position="313"/>
    </location>
</feature>
<dbReference type="FunFam" id="1.10.510.10:FF:000021">
    <property type="entry name" value="Serine/threonine protein kinase"/>
    <property type="match status" value="1"/>
</dbReference>
<feature type="compositionally biased region" description="Basic and acidic residues" evidence="10">
    <location>
        <begin position="620"/>
        <end position="635"/>
    </location>
</feature>
<evidence type="ECO:0000256" key="8">
    <source>
        <dbReference type="ARBA" id="ARBA00048679"/>
    </source>
</evidence>
<dbReference type="SMART" id="SM00220">
    <property type="entry name" value="S_TKc"/>
    <property type="match status" value="1"/>
</dbReference>
<evidence type="ECO:0000256" key="11">
    <source>
        <dbReference type="SAM" id="Phobius"/>
    </source>
</evidence>
<reference evidence="14" key="2">
    <citation type="journal article" date="2021" name="PeerJ">
        <title>Extensive microbial diversity within the chicken gut microbiome revealed by metagenomics and culture.</title>
        <authorList>
            <person name="Gilroy R."/>
            <person name="Ravi A."/>
            <person name="Getino M."/>
            <person name="Pursley I."/>
            <person name="Horton D.L."/>
            <person name="Alikhan N.F."/>
            <person name="Baker D."/>
            <person name="Gharbi K."/>
            <person name="Hall N."/>
            <person name="Watson M."/>
            <person name="Adriaenssens E.M."/>
            <person name="Foster-Nyarko E."/>
            <person name="Jarju S."/>
            <person name="Secka A."/>
            <person name="Antonio M."/>
            <person name="Oren A."/>
            <person name="Chaudhuri R.R."/>
            <person name="La Ragione R."/>
            <person name="Hildebrand F."/>
            <person name="Pallen M.J."/>
        </authorList>
    </citation>
    <scope>NUCLEOTIDE SEQUENCE</scope>
    <source>
        <strain evidence="14">CHK181-108</strain>
    </source>
</reference>
<keyword evidence="6 9" id="KW-0067">ATP-binding</keyword>
<dbReference type="PROSITE" id="PS00107">
    <property type="entry name" value="PROTEIN_KINASE_ATP"/>
    <property type="match status" value="1"/>
</dbReference>
<dbReference type="Pfam" id="PF00069">
    <property type="entry name" value="Pkinase"/>
    <property type="match status" value="1"/>
</dbReference>
<organism evidence="14 15">
    <name type="scientific">Candidatus Ornithomonoglobus intestinigallinarum</name>
    <dbReference type="NCBI Taxonomy" id="2840894"/>
    <lineage>
        <taxon>Bacteria</taxon>
        <taxon>Bacillati</taxon>
        <taxon>Bacillota</taxon>
        <taxon>Clostridia</taxon>
        <taxon>Candidatus Ornithomonoglobus</taxon>
    </lineage>
</organism>
<dbReference type="InterPro" id="IPR017441">
    <property type="entry name" value="Protein_kinase_ATP_BS"/>
</dbReference>
<dbReference type="InterPro" id="IPR011009">
    <property type="entry name" value="Kinase-like_dom_sf"/>
</dbReference>
<dbReference type="Gene3D" id="3.30.200.20">
    <property type="entry name" value="Phosphorylase Kinase, domain 1"/>
    <property type="match status" value="1"/>
</dbReference>
<dbReference type="EMBL" id="DVLU01000047">
    <property type="protein sequence ID" value="HIT85242.1"/>
    <property type="molecule type" value="Genomic_DNA"/>
</dbReference>
<feature type="region of interest" description="Disordered" evidence="10">
    <location>
        <begin position="600"/>
        <end position="667"/>
    </location>
</feature>
<gene>
    <name evidence="14" type="primary">pknB</name>
    <name evidence="14" type="ORF">IAA60_04960</name>
</gene>
<keyword evidence="11" id="KW-0812">Transmembrane</keyword>
<dbReference type="PANTHER" id="PTHR43289:SF34">
    <property type="entry name" value="SERINE_THREONINE-PROTEIN KINASE YBDM-RELATED"/>
    <property type="match status" value="1"/>
</dbReference>
<dbReference type="CDD" id="cd14014">
    <property type="entry name" value="STKc_PknB_like"/>
    <property type="match status" value="1"/>
</dbReference>
<keyword evidence="5 14" id="KW-0418">Kinase</keyword>
<keyword evidence="11" id="KW-1133">Transmembrane helix</keyword>
<evidence type="ECO:0000256" key="10">
    <source>
        <dbReference type="SAM" id="MobiDB-lite"/>
    </source>
</evidence>
<evidence type="ECO:0000313" key="14">
    <source>
        <dbReference type="EMBL" id="HIT85242.1"/>
    </source>
</evidence>
<dbReference type="PANTHER" id="PTHR43289">
    <property type="entry name" value="MITOGEN-ACTIVATED PROTEIN KINASE KINASE KINASE 20-RELATED"/>
    <property type="match status" value="1"/>
</dbReference>
<dbReference type="FunFam" id="3.30.200.20:FF:000035">
    <property type="entry name" value="Serine/threonine protein kinase Stk1"/>
    <property type="match status" value="1"/>
</dbReference>
<dbReference type="GO" id="GO:0004674">
    <property type="term" value="F:protein serine/threonine kinase activity"/>
    <property type="evidence" value="ECO:0007669"/>
    <property type="project" value="UniProtKB-KW"/>
</dbReference>
<evidence type="ECO:0000256" key="5">
    <source>
        <dbReference type="ARBA" id="ARBA00022777"/>
    </source>
</evidence>